<evidence type="ECO:0000256" key="1">
    <source>
        <dbReference type="ARBA" id="ARBA00004651"/>
    </source>
</evidence>
<feature type="transmembrane region" description="Helical" evidence="8">
    <location>
        <begin position="252"/>
        <end position="276"/>
    </location>
</feature>
<evidence type="ECO:0000256" key="8">
    <source>
        <dbReference type="SAM" id="Phobius"/>
    </source>
</evidence>
<dbReference type="AlphaFoldDB" id="A0A938XUF7"/>
<feature type="transmembrane region" description="Helical" evidence="8">
    <location>
        <begin position="30"/>
        <end position="49"/>
    </location>
</feature>
<comment type="similarity">
    <text evidence="2">Belongs to the autoinducer-2 exporter (AI-2E) (TC 2.A.86) family.</text>
</comment>
<name>A0A938XUF7_9FIRM</name>
<evidence type="ECO:0000256" key="7">
    <source>
        <dbReference type="ARBA" id="ARBA00023136"/>
    </source>
</evidence>
<sequence>MTTRDKRIILLSIFATGIYFLYLVRVTLPPFILGIALAFLLEGVIKFLVAKNMPRMGALIFVFGILLTLCAVGFFILLPAVIGELNELTGRIPYYFTQLERVVDNLTDRYQAVDTPATLDFVFNNLTERLERTGVQFLERTSEVLITLLSHSFSIILAPVLAFYILKDLRIIKVTLWSIVPHNYRQGVKKLLCRINESLFEFIKGQLLISLFVALLSILGLYYLDLRFYLIIGILAGILNLVPYLGPIFAAVPAVIIAAFNSLTTVLYVIILFTVIQQLEGGVISPKIMGSKVGLHPLVIIFSLLAGGELLGILGMMIAIPTAVIIKELLYYLVEMLVSVDKT</sequence>
<dbReference type="GO" id="GO:0005886">
    <property type="term" value="C:plasma membrane"/>
    <property type="evidence" value="ECO:0007669"/>
    <property type="project" value="UniProtKB-SubCell"/>
</dbReference>
<dbReference type="EMBL" id="JAFBDQ010000005">
    <property type="protein sequence ID" value="MBM7556526.1"/>
    <property type="molecule type" value="Genomic_DNA"/>
</dbReference>
<dbReference type="PANTHER" id="PTHR21716:SF53">
    <property type="entry name" value="PERMEASE PERM-RELATED"/>
    <property type="match status" value="1"/>
</dbReference>
<evidence type="ECO:0000256" key="2">
    <source>
        <dbReference type="ARBA" id="ARBA00009773"/>
    </source>
</evidence>
<feature type="transmembrane region" description="Helical" evidence="8">
    <location>
        <begin position="228"/>
        <end position="245"/>
    </location>
</feature>
<gene>
    <name evidence="9" type="ORF">JOC47_001369</name>
</gene>
<reference evidence="9" key="1">
    <citation type="submission" date="2021-01" db="EMBL/GenBank/DDBJ databases">
        <title>Genomic Encyclopedia of Type Strains, Phase IV (KMG-IV): sequencing the most valuable type-strain genomes for metagenomic binning, comparative biology and taxonomic classification.</title>
        <authorList>
            <person name="Goeker M."/>
        </authorList>
    </citation>
    <scope>NUCLEOTIDE SEQUENCE</scope>
    <source>
        <strain evidence="9">DSM 23230</strain>
    </source>
</reference>
<dbReference type="GO" id="GO:0055085">
    <property type="term" value="P:transmembrane transport"/>
    <property type="evidence" value="ECO:0007669"/>
    <property type="project" value="TreeGrafter"/>
</dbReference>
<evidence type="ECO:0000313" key="10">
    <source>
        <dbReference type="Proteomes" id="UP000774000"/>
    </source>
</evidence>
<keyword evidence="7 8" id="KW-0472">Membrane</keyword>
<feature type="transmembrane region" description="Helical" evidence="8">
    <location>
        <begin position="296"/>
        <end position="326"/>
    </location>
</feature>
<feature type="transmembrane region" description="Helical" evidence="8">
    <location>
        <begin position="144"/>
        <end position="166"/>
    </location>
</feature>
<dbReference type="Proteomes" id="UP000774000">
    <property type="component" value="Unassembled WGS sequence"/>
</dbReference>
<protein>
    <submittedName>
        <fullName evidence="9">PurR-regulated permease PerM</fullName>
    </submittedName>
</protein>
<evidence type="ECO:0000256" key="4">
    <source>
        <dbReference type="ARBA" id="ARBA00022475"/>
    </source>
</evidence>
<comment type="subcellular location">
    <subcellularLocation>
        <location evidence="1">Cell membrane</location>
        <topology evidence="1">Multi-pass membrane protein</topology>
    </subcellularLocation>
</comment>
<keyword evidence="4" id="KW-1003">Cell membrane</keyword>
<feature type="transmembrane region" description="Helical" evidence="8">
    <location>
        <begin position="56"/>
        <end position="82"/>
    </location>
</feature>
<organism evidence="9 10">
    <name type="scientific">Halanaerobacter jeridensis</name>
    <dbReference type="NCBI Taxonomy" id="706427"/>
    <lineage>
        <taxon>Bacteria</taxon>
        <taxon>Bacillati</taxon>
        <taxon>Bacillota</taxon>
        <taxon>Clostridia</taxon>
        <taxon>Halanaerobiales</taxon>
        <taxon>Halobacteroidaceae</taxon>
        <taxon>Halanaerobacter</taxon>
    </lineage>
</organism>
<evidence type="ECO:0000256" key="3">
    <source>
        <dbReference type="ARBA" id="ARBA00022448"/>
    </source>
</evidence>
<proteinExistence type="inferred from homology"/>
<evidence type="ECO:0000256" key="6">
    <source>
        <dbReference type="ARBA" id="ARBA00022989"/>
    </source>
</evidence>
<keyword evidence="10" id="KW-1185">Reference proteome</keyword>
<keyword evidence="5 8" id="KW-0812">Transmembrane</keyword>
<keyword evidence="6 8" id="KW-1133">Transmembrane helix</keyword>
<feature type="transmembrane region" description="Helical" evidence="8">
    <location>
        <begin position="199"/>
        <end position="222"/>
    </location>
</feature>
<dbReference type="Pfam" id="PF01594">
    <property type="entry name" value="AI-2E_transport"/>
    <property type="match status" value="1"/>
</dbReference>
<dbReference type="PANTHER" id="PTHR21716">
    <property type="entry name" value="TRANSMEMBRANE PROTEIN"/>
    <property type="match status" value="1"/>
</dbReference>
<comment type="caution">
    <text evidence="9">The sequence shown here is derived from an EMBL/GenBank/DDBJ whole genome shotgun (WGS) entry which is preliminary data.</text>
</comment>
<dbReference type="InterPro" id="IPR002549">
    <property type="entry name" value="AI-2E-like"/>
</dbReference>
<evidence type="ECO:0000256" key="5">
    <source>
        <dbReference type="ARBA" id="ARBA00022692"/>
    </source>
</evidence>
<keyword evidence="3" id="KW-0813">Transport</keyword>
<dbReference type="RefSeq" id="WP_239550960.1">
    <property type="nucleotide sequence ID" value="NZ_JAFBDQ010000005.1"/>
</dbReference>
<feature type="transmembrane region" description="Helical" evidence="8">
    <location>
        <begin position="7"/>
        <end position="24"/>
    </location>
</feature>
<evidence type="ECO:0000313" key="9">
    <source>
        <dbReference type="EMBL" id="MBM7556526.1"/>
    </source>
</evidence>
<accession>A0A938XUF7</accession>